<dbReference type="EMBL" id="FOVC01000003">
    <property type="protein sequence ID" value="SFN20744.1"/>
    <property type="molecule type" value="Genomic_DNA"/>
</dbReference>
<dbReference type="AlphaFoldDB" id="A0A1I4X477"/>
<evidence type="ECO:0000313" key="2">
    <source>
        <dbReference type="Proteomes" id="UP000242222"/>
    </source>
</evidence>
<proteinExistence type="predicted"/>
<evidence type="ECO:0000313" key="1">
    <source>
        <dbReference type="EMBL" id="SFN20744.1"/>
    </source>
</evidence>
<name>A0A1I4X477_9GAMM</name>
<accession>A0A1I4X477</accession>
<reference evidence="2" key="1">
    <citation type="submission" date="2016-10" db="EMBL/GenBank/DDBJ databases">
        <authorList>
            <person name="Varghese N."/>
            <person name="Submissions S."/>
        </authorList>
    </citation>
    <scope>NUCLEOTIDE SEQUENCE [LARGE SCALE GENOMIC DNA]</scope>
    <source>
        <strain evidence="2">N6PO6</strain>
    </source>
</reference>
<gene>
    <name evidence="1" type="ORF">SAMN05216516_103292</name>
</gene>
<sequence length="40" mass="4527">MIAPERDHERAASMGTQPDPNGYLYAIDVFLTEACKRCQK</sequence>
<protein>
    <submittedName>
        <fullName evidence="1">Uncharacterized protein</fullName>
    </submittedName>
</protein>
<dbReference type="Proteomes" id="UP000242222">
    <property type="component" value="Unassembled WGS sequence"/>
</dbReference>
<organism evidence="1 2">
    <name type="scientific">Izhakiella capsodis</name>
    <dbReference type="NCBI Taxonomy" id="1367852"/>
    <lineage>
        <taxon>Bacteria</taxon>
        <taxon>Pseudomonadati</taxon>
        <taxon>Pseudomonadota</taxon>
        <taxon>Gammaproteobacteria</taxon>
        <taxon>Enterobacterales</taxon>
        <taxon>Erwiniaceae</taxon>
        <taxon>Izhakiella</taxon>
    </lineage>
</organism>
<keyword evidence="2" id="KW-1185">Reference proteome</keyword>
<dbReference type="STRING" id="1367852.SAMN05216516_103292"/>